<reference evidence="2 5" key="2">
    <citation type="journal article" date="2019" name="Emerg. Microbes Infect.">
        <title>Comprehensive subspecies identification of 175 nontuberculous mycobacteria species based on 7547 genomic profiles.</title>
        <authorList>
            <person name="Matsumoto Y."/>
            <person name="Kinjo T."/>
            <person name="Motooka D."/>
            <person name="Nabeya D."/>
            <person name="Jung N."/>
            <person name="Uechi K."/>
            <person name="Horii T."/>
            <person name="Iida T."/>
            <person name="Fujita J."/>
            <person name="Nakamura S."/>
        </authorList>
    </citation>
    <scope>NUCLEOTIDE SEQUENCE [LARGE SCALE GENOMIC DNA]</scope>
    <source>
        <strain evidence="2 5">JCM 16367</strain>
    </source>
</reference>
<dbReference type="EMBL" id="MVIC01000012">
    <property type="protein sequence ID" value="ORB15347.1"/>
    <property type="molecule type" value="Genomic_DNA"/>
</dbReference>
<evidence type="ECO:0000313" key="2">
    <source>
        <dbReference type="EMBL" id="BBY08985.1"/>
    </source>
</evidence>
<dbReference type="EMBL" id="AP022583">
    <property type="protein sequence ID" value="BBY08985.1"/>
    <property type="molecule type" value="Genomic_DNA"/>
</dbReference>
<proteinExistence type="predicted"/>
<evidence type="ECO:0000313" key="3">
    <source>
        <dbReference type="EMBL" id="ORB15347.1"/>
    </source>
</evidence>
<dbReference type="PANTHER" id="PTHR35335">
    <property type="entry name" value="UPF0716 PROTEIN FXSA"/>
    <property type="match status" value="1"/>
</dbReference>
<reference evidence="3 4" key="1">
    <citation type="submission" date="2017-02" db="EMBL/GenBank/DDBJ databases">
        <title>The new phylogeny of genus Mycobacterium.</title>
        <authorList>
            <person name="Tortoli E."/>
            <person name="Trovato A."/>
            <person name="Cirillo D.M."/>
        </authorList>
    </citation>
    <scope>NUCLEOTIDE SEQUENCE [LARGE SCALE GENOMIC DNA]</scope>
    <source>
        <strain evidence="3 4">DSM 45145</strain>
    </source>
</reference>
<reference evidence="2" key="3">
    <citation type="submission" date="2020-02" db="EMBL/GenBank/DDBJ databases">
        <authorList>
            <person name="Matsumoto Y."/>
            <person name="Motooka D."/>
            <person name="Nakamura S."/>
        </authorList>
    </citation>
    <scope>NUCLEOTIDE SEQUENCE</scope>
    <source>
        <strain evidence="2">JCM 16367</strain>
    </source>
</reference>
<evidence type="ECO:0000313" key="5">
    <source>
        <dbReference type="Proteomes" id="UP000466894"/>
    </source>
</evidence>
<dbReference type="InterPro" id="IPR007313">
    <property type="entry name" value="FxsA"/>
</dbReference>
<keyword evidence="4" id="KW-1185">Reference proteome</keyword>
<feature type="transmembrane region" description="Helical" evidence="1">
    <location>
        <begin position="68"/>
        <end position="90"/>
    </location>
</feature>
<organism evidence="2 5">
    <name type="scientific">Mycobacterium noviomagense</name>
    <dbReference type="NCBI Taxonomy" id="459858"/>
    <lineage>
        <taxon>Bacteria</taxon>
        <taxon>Bacillati</taxon>
        <taxon>Actinomycetota</taxon>
        <taxon>Actinomycetes</taxon>
        <taxon>Mycobacteriales</taxon>
        <taxon>Mycobacteriaceae</taxon>
        <taxon>Mycobacterium</taxon>
    </lineage>
</organism>
<dbReference type="NCBIfam" id="NF008528">
    <property type="entry name" value="PRK11463.1-2"/>
    <property type="match status" value="1"/>
</dbReference>
<dbReference type="PANTHER" id="PTHR35335:SF1">
    <property type="entry name" value="UPF0716 PROTEIN FXSA"/>
    <property type="match status" value="1"/>
</dbReference>
<keyword evidence="1" id="KW-1133">Transmembrane helix</keyword>
<evidence type="ECO:0000313" key="4">
    <source>
        <dbReference type="Proteomes" id="UP000192374"/>
    </source>
</evidence>
<dbReference type="KEGG" id="mnv:MNVI_43030"/>
<keyword evidence="1" id="KW-0472">Membrane</keyword>
<keyword evidence="1" id="KW-0812">Transmembrane</keyword>
<sequence length="152" mass="15771">MVSRLFLAYVVIELAAVVALAWTIGIGWTLLILLVTFVGGIAVAGSQVKRYLARLRSPDALTDGVLVALGAVLVVVPGLVSTVAGLLLLLPATRAVARPLVAALAARGVGRPLVILTTLAEQRSRSAQRDVIDGEVLDVTDVGPPAQPRPNP</sequence>
<protein>
    <submittedName>
        <fullName evidence="2">Membrane protein FxsA</fullName>
    </submittedName>
</protein>
<dbReference type="GO" id="GO:0016020">
    <property type="term" value="C:membrane"/>
    <property type="evidence" value="ECO:0007669"/>
    <property type="project" value="InterPro"/>
</dbReference>
<dbReference type="RefSeq" id="WP_083087379.1">
    <property type="nucleotide sequence ID" value="NZ_AP022583.1"/>
</dbReference>
<dbReference type="Proteomes" id="UP000192374">
    <property type="component" value="Unassembled WGS sequence"/>
</dbReference>
<feature type="transmembrane region" description="Helical" evidence="1">
    <location>
        <begin position="6"/>
        <end position="23"/>
    </location>
</feature>
<dbReference type="AlphaFoldDB" id="A0A7I7PK96"/>
<dbReference type="Proteomes" id="UP000466894">
    <property type="component" value="Chromosome"/>
</dbReference>
<dbReference type="OrthoDB" id="4641426at2"/>
<evidence type="ECO:0000256" key="1">
    <source>
        <dbReference type="SAM" id="Phobius"/>
    </source>
</evidence>
<name>A0A7I7PK96_9MYCO</name>
<gene>
    <name evidence="2" type="primary">fxsA</name>
    <name evidence="3" type="ORF">BST37_09095</name>
    <name evidence="2" type="ORF">MNVI_43030</name>
</gene>
<dbReference type="Pfam" id="PF04186">
    <property type="entry name" value="FxsA"/>
    <property type="match status" value="1"/>
</dbReference>
<feature type="transmembrane region" description="Helical" evidence="1">
    <location>
        <begin position="30"/>
        <end position="48"/>
    </location>
</feature>
<accession>A0A7I7PK96</accession>